<dbReference type="EMBL" id="BDSA01000001">
    <property type="protein sequence ID" value="GBE59305.1"/>
    <property type="molecule type" value="Genomic_DNA"/>
</dbReference>
<protein>
    <submittedName>
        <fullName evidence="1">Erythronolide synthase, putative</fullName>
    </submittedName>
</protein>
<dbReference type="AlphaFoldDB" id="A0A2H6K8I0"/>
<dbReference type="VEuPathDB" id="PiroplasmaDB:BOVATA_007980"/>
<accession>A0A2H6K8I0</accession>
<organism evidence="1 2">
    <name type="scientific">Babesia ovata</name>
    <dbReference type="NCBI Taxonomy" id="189622"/>
    <lineage>
        <taxon>Eukaryota</taxon>
        <taxon>Sar</taxon>
        <taxon>Alveolata</taxon>
        <taxon>Apicomplexa</taxon>
        <taxon>Aconoidasida</taxon>
        <taxon>Piroplasmida</taxon>
        <taxon>Babesiidae</taxon>
        <taxon>Babesia</taxon>
    </lineage>
</organism>
<dbReference type="RefSeq" id="XP_028865548.1">
    <property type="nucleotide sequence ID" value="XM_029009715.1"/>
</dbReference>
<reference evidence="1 2" key="1">
    <citation type="journal article" date="2017" name="BMC Genomics">
        <title>Whole-genome assembly of Babesia ovata and comparative genomics between closely related pathogens.</title>
        <authorList>
            <person name="Yamagishi J."/>
            <person name="Asada M."/>
            <person name="Hakimi H."/>
            <person name="Tanaka T.Q."/>
            <person name="Sugimoto C."/>
            <person name="Kawazu S."/>
        </authorList>
    </citation>
    <scope>NUCLEOTIDE SEQUENCE [LARGE SCALE GENOMIC DNA]</scope>
    <source>
        <strain evidence="1 2">Miyake</strain>
    </source>
</reference>
<dbReference type="Proteomes" id="UP000236319">
    <property type="component" value="Unassembled WGS sequence"/>
</dbReference>
<gene>
    <name evidence="1" type="ORF">BOVATA_007980</name>
</gene>
<sequence>MVTDCLTGLRAAAAGGSGSGEMHSEVGVILVHAYQVVVRRHVEFNAPPEHVDEHKRDGGQRVGIGAVPGKRQFLQQWPYDLGGARNETAPGVYGRVVFTLQLHWLAVDQDGVHLDLPEISGDHGEPPWAVPREHVHWVDAPERQRAGLCAIFGHVECHDVAIEQFLHADEFLKADAGNPPA</sequence>
<evidence type="ECO:0000313" key="2">
    <source>
        <dbReference type="Proteomes" id="UP000236319"/>
    </source>
</evidence>
<name>A0A2H6K8I0_9APIC</name>
<evidence type="ECO:0000313" key="1">
    <source>
        <dbReference type="EMBL" id="GBE59305.1"/>
    </source>
</evidence>
<keyword evidence="2" id="KW-1185">Reference proteome</keyword>
<dbReference type="GeneID" id="39873075"/>
<proteinExistence type="predicted"/>
<comment type="caution">
    <text evidence="1">The sequence shown here is derived from an EMBL/GenBank/DDBJ whole genome shotgun (WGS) entry which is preliminary data.</text>
</comment>